<keyword evidence="3" id="KW-1185">Reference proteome</keyword>
<proteinExistence type="predicted"/>
<protein>
    <submittedName>
        <fullName evidence="2">Uncharacterized protein</fullName>
    </submittedName>
</protein>
<accession>A0A918NKQ1</accession>
<name>A0A918NKQ1_9ACTN</name>
<evidence type="ECO:0000313" key="3">
    <source>
        <dbReference type="Proteomes" id="UP000645555"/>
    </source>
</evidence>
<feature type="transmembrane region" description="Helical" evidence="1">
    <location>
        <begin position="64"/>
        <end position="84"/>
    </location>
</feature>
<dbReference type="Proteomes" id="UP000645555">
    <property type="component" value="Unassembled WGS sequence"/>
</dbReference>
<organism evidence="2 3">
    <name type="scientific">Streptomyces fructofermentans</name>
    <dbReference type="NCBI Taxonomy" id="152141"/>
    <lineage>
        <taxon>Bacteria</taxon>
        <taxon>Bacillati</taxon>
        <taxon>Actinomycetota</taxon>
        <taxon>Actinomycetes</taxon>
        <taxon>Kitasatosporales</taxon>
        <taxon>Streptomycetaceae</taxon>
        <taxon>Streptomyces</taxon>
    </lineage>
</organism>
<keyword evidence="1" id="KW-1133">Transmembrane helix</keyword>
<gene>
    <name evidence="2" type="ORF">GCM10010515_50030</name>
</gene>
<dbReference type="EMBL" id="BMWD01000019">
    <property type="protein sequence ID" value="GGX76315.1"/>
    <property type="molecule type" value="Genomic_DNA"/>
</dbReference>
<comment type="caution">
    <text evidence="2">The sequence shown here is derived from an EMBL/GenBank/DDBJ whole genome shotgun (WGS) entry which is preliminary data.</text>
</comment>
<evidence type="ECO:0000256" key="1">
    <source>
        <dbReference type="SAM" id="Phobius"/>
    </source>
</evidence>
<keyword evidence="1" id="KW-0472">Membrane</keyword>
<evidence type="ECO:0000313" key="2">
    <source>
        <dbReference type="EMBL" id="GGX76315.1"/>
    </source>
</evidence>
<keyword evidence="1" id="KW-0812">Transmembrane</keyword>
<reference evidence="2" key="1">
    <citation type="journal article" date="2014" name="Int. J. Syst. Evol. Microbiol.">
        <title>Complete genome sequence of Corynebacterium casei LMG S-19264T (=DSM 44701T), isolated from a smear-ripened cheese.</title>
        <authorList>
            <consortium name="US DOE Joint Genome Institute (JGI-PGF)"/>
            <person name="Walter F."/>
            <person name="Albersmeier A."/>
            <person name="Kalinowski J."/>
            <person name="Ruckert C."/>
        </authorList>
    </citation>
    <scope>NUCLEOTIDE SEQUENCE</scope>
    <source>
        <strain evidence="2">JCM 4956</strain>
    </source>
</reference>
<sequence>MPAPLDGAGILVCPAEPAPTLRALPRHVARPHGTCGVRARRRCLANPSSAGAPAGYDRGMQVQMWASVASLIGVGLGGGLSYLAQLTTQRQVLRSEDRRQAGELAEARRAEQLTLLRTFVETAQRAERTAEDRAATAAWKAVAKDVMDDLWIHERMVHMLFGPQLHERARTYVEALNDVMWQEPVDDTVWDRLRAPKVAFLDAAHSALR</sequence>
<reference evidence="2" key="2">
    <citation type="submission" date="2020-09" db="EMBL/GenBank/DDBJ databases">
        <authorList>
            <person name="Sun Q."/>
            <person name="Ohkuma M."/>
        </authorList>
    </citation>
    <scope>NUCLEOTIDE SEQUENCE</scope>
    <source>
        <strain evidence="2">JCM 4956</strain>
    </source>
</reference>
<dbReference type="AlphaFoldDB" id="A0A918NKQ1"/>